<dbReference type="Pfam" id="PF13370">
    <property type="entry name" value="Fer4_13"/>
    <property type="match status" value="1"/>
</dbReference>
<feature type="coiled-coil region" evidence="1">
    <location>
        <begin position="86"/>
        <end position="113"/>
    </location>
</feature>
<feature type="domain" description="4Fe-4S ferredoxin-type" evidence="2">
    <location>
        <begin position="1"/>
        <end position="22"/>
    </location>
</feature>
<evidence type="ECO:0000313" key="4">
    <source>
        <dbReference type="Proteomes" id="UP001054857"/>
    </source>
</evidence>
<comment type="caution">
    <text evidence="3">The sequence shown here is derived from an EMBL/GenBank/DDBJ whole genome shotgun (WGS) entry which is preliminary data.</text>
</comment>
<dbReference type="EMBL" id="BMAR01000008">
    <property type="protein sequence ID" value="GFR44489.1"/>
    <property type="molecule type" value="Genomic_DNA"/>
</dbReference>
<dbReference type="Gene3D" id="3.30.70.20">
    <property type="match status" value="1"/>
</dbReference>
<evidence type="ECO:0000259" key="2">
    <source>
        <dbReference type="PROSITE" id="PS51379"/>
    </source>
</evidence>
<dbReference type="Proteomes" id="UP001054857">
    <property type="component" value="Unassembled WGS sequence"/>
</dbReference>
<accession>A0AAD3DMB1</accession>
<dbReference type="PROSITE" id="PS00198">
    <property type="entry name" value="4FE4S_FER_1"/>
    <property type="match status" value="1"/>
</dbReference>
<feature type="non-terminal residue" evidence="3">
    <location>
        <position position="142"/>
    </location>
</feature>
<feature type="non-terminal residue" evidence="3">
    <location>
        <position position="1"/>
    </location>
</feature>
<name>A0AAD3DMB1_9CHLO</name>
<evidence type="ECO:0000256" key="1">
    <source>
        <dbReference type="SAM" id="Coils"/>
    </source>
</evidence>
<keyword evidence="4" id="KW-1185">Reference proteome</keyword>
<gene>
    <name evidence="3" type="ORF">Agub_g5752</name>
</gene>
<dbReference type="SUPFAM" id="SSF54862">
    <property type="entry name" value="4Fe-4S ferredoxins"/>
    <property type="match status" value="1"/>
</dbReference>
<keyword evidence="1" id="KW-0175">Coiled coil</keyword>
<dbReference type="AlphaFoldDB" id="A0AAD3DMB1"/>
<proteinExistence type="predicted"/>
<organism evidence="3 4">
    <name type="scientific">Astrephomene gubernaculifera</name>
    <dbReference type="NCBI Taxonomy" id="47775"/>
    <lineage>
        <taxon>Eukaryota</taxon>
        <taxon>Viridiplantae</taxon>
        <taxon>Chlorophyta</taxon>
        <taxon>core chlorophytes</taxon>
        <taxon>Chlorophyceae</taxon>
        <taxon>CS clade</taxon>
        <taxon>Chlamydomonadales</taxon>
        <taxon>Astrephomenaceae</taxon>
        <taxon>Astrephomene</taxon>
    </lineage>
</organism>
<dbReference type="PANTHER" id="PTHR44579">
    <property type="entry name" value="OS01G0730500 PROTEIN"/>
    <property type="match status" value="1"/>
</dbReference>
<protein>
    <recommendedName>
        <fullName evidence="2">4Fe-4S ferredoxin-type domain-containing protein</fullName>
    </recommendedName>
</protein>
<reference evidence="3 4" key="1">
    <citation type="journal article" date="2021" name="Sci. Rep.">
        <title>Genome sequencing of the multicellular alga Astrephomene provides insights into convergent evolution of germ-soma differentiation.</title>
        <authorList>
            <person name="Yamashita S."/>
            <person name="Yamamoto K."/>
            <person name="Matsuzaki R."/>
            <person name="Suzuki S."/>
            <person name="Yamaguchi H."/>
            <person name="Hirooka S."/>
            <person name="Minakuchi Y."/>
            <person name="Miyagishima S."/>
            <person name="Kawachi M."/>
            <person name="Toyoda A."/>
            <person name="Nozaki H."/>
        </authorList>
    </citation>
    <scope>NUCLEOTIDE SEQUENCE [LARGE SCALE GENOMIC DNA]</scope>
    <source>
        <strain evidence="3 4">NIES-4017</strain>
    </source>
</reference>
<evidence type="ECO:0000313" key="3">
    <source>
        <dbReference type="EMBL" id="GFR44489.1"/>
    </source>
</evidence>
<dbReference type="PROSITE" id="PS51379">
    <property type="entry name" value="4FE4S_FER_2"/>
    <property type="match status" value="1"/>
</dbReference>
<dbReference type="InterPro" id="IPR017900">
    <property type="entry name" value="4Fe4S_Fe_S_CS"/>
</dbReference>
<dbReference type="InterPro" id="IPR017896">
    <property type="entry name" value="4Fe4S_Fe-S-bd"/>
</dbReference>
<dbReference type="PANTHER" id="PTHR44579:SF2">
    <property type="entry name" value="OS01G0730500 PROTEIN"/>
    <property type="match status" value="1"/>
</dbReference>
<sequence length="142" mass="15439">VSCIGCGKCVRACPRTFEIEASKYGRARVISQEADTPEEVQVAIECCPVDCIHWVSLPQLSLLETALSRMGRVEVSVMQRFGRSGGNVFEVALKAWERRMADLEEQAASAAAASRSNGGGARVDWSFWTGGGSLRLDEEAEQ</sequence>